<proteinExistence type="predicted"/>
<keyword evidence="1" id="KW-0560">Oxidoreductase</keyword>
<gene>
    <name evidence="1" type="ORF">NCTC5664_00630</name>
</gene>
<dbReference type="GO" id="GO:0003939">
    <property type="term" value="F:L-iditol 2-dehydrogenase (NAD+) activity"/>
    <property type="evidence" value="ECO:0007669"/>
    <property type="project" value="UniProtKB-EC"/>
</dbReference>
<evidence type="ECO:0000313" key="2">
    <source>
        <dbReference type="Proteomes" id="UP000254502"/>
    </source>
</evidence>
<dbReference type="EC" id="1.1.1.14" evidence="1"/>
<accession>A0A380DL07</accession>
<organism evidence="1 2">
    <name type="scientific">Staphylococcus aureus</name>
    <dbReference type="NCBI Taxonomy" id="1280"/>
    <lineage>
        <taxon>Bacteria</taxon>
        <taxon>Bacillati</taxon>
        <taxon>Bacillota</taxon>
        <taxon>Bacilli</taxon>
        <taxon>Bacillales</taxon>
        <taxon>Staphylococcaceae</taxon>
        <taxon>Staphylococcus</taxon>
    </lineage>
</organism>
<protein>
    <submittedName>
        <fullName evidence="1">Sorbitol dehydrogenase</fullName>
        <ecNumber evidence="1">1.1.1.14</ecNumber>
    </submittedName>
</protein>
<evidence type="ECO:0000313" key="1">
    <source>
        <dbReference type="EMBL" id="SUK35425.1"/>
    </source>
</evidence>
<reference evidence="1 2" key="1">
    <citation type="submission" date="2018-06" db="EMBL/GenBank/DDBJ databases">
        <authorList>
            <consortium name="Pathogen Informatics"/>
            <person name="Doyle S."/>
        </authorList>
    </citation>
    <scope>NUCLEOTIDE SEQUENCE [LARGE SCALE GENOMIC DNA]</scope>
    <source>
        <strain evidence="1 2">NCTC5664</strain>
    </source>
</reference>
<sequence>MGRGVSNLKSGEGIKALLKPLDLDENEGEN</sequence>
<dbReference type="Proteomes" id="UP000254502">
    <property type="component" value="Unassembled WGS sequence"/>
</dbReference>
<name>A0A380DL07_STAAU</name>
<dbReference type="AlphaFoldDB" id="A0A380DL07"/>
<dbReference type="EMBL" id="UHAQ01000002">
    <property type="protein sequence ID" value="SUK35425.1"/>
    <property type="molecule type" value="Genomic_DNA"/>
</dbReference>